<protein>
    <recommendedName>
        <fullName evidence="2">Mycothiol-dependent maleylpyruvate isomerase metal-binding domain-containing protein</fullName>
    </recommendedName>
</protein>
<keyword evidence="4" id="KW-1185">Reference proteome</keyword>
<evidence type="ECO:0000313" key="3">
    <source>
        <dbReference type="EMBL" id="GAA3036822.1"/>
    </source>
</evidence>
<dbReference type="RefSeq" id="WP_290714220.1">
    <property type="nucleotide sequence ID" value="NZ_BAAAVS010000023.1"/>
</dbReference>
<dbReference type="InterPro" id="IPR024344">
    <property type="entry name" value="MDMPI_metal-binding"/>
</dbReference>
<comment type="caution">
    <text evidence="3">The sequence shown here is derived from an EMBL/GenBank/DDBJ whole genome shotgun (WGS) entry which is preliminary data.</text>
</comment>
<evidence type="ECO:0000259" key="2">
    <source>
        <dbReference type="Pfam" id="PF11716"/>
    </source>
</evidence>
<feature type="region of interest" description="Disordered" evidence="1">
    <location>
        <begin position="1"/>
        <end position="20"/>
    </location>
</feature>
<dbReference type="Gene3D" id="1.20.120.450">
    <property type="entry name" value="dinb family like domain"/>
    <property type="match status" value="1"/>
</dbReference>
<dbReference type="NCBIfam" id="TIGR03083">
    <property type="entry name" value="maleylpyruvate isomerase family mycothiol-dependent enzyme"/>
    <property type="match status" value="1"/>
</dbReference>
<dbReference type="SUPFAM" id="SSF109854">
    <property type="entry name" value="DinB/YfiT-like putative metalloenzymes"/>
    <property type="match status" value="1"/>
</dbReference>
<accession>A0ABP6LAQ2</accession>
<feature type="compositionally biased region" description="Basic residues" evidence="1">
    <location>
        <begin position="9"/>
        <end position="18"/>
    </location>
</feature>
<dbReference type="InterPro" id="IPR034660">
    <property type="entry name" value="DinB/YfiT-like"/>
</dbReference>
<feature type="domain" description="Mycothiol-dependent maleylpyruvate isomerase metal-binding" evidence="2">
    <location>
        <begin position="30"/>
        <end position="135"/>
    </location>
</feature>
<evidence type="ECO:0000313" key="4">
    <source>
        <dbReference type="Proteomes" id="UP001501035"/>
    </source>
</evidence>
<sequence length="253" mass="28160">MTLQSHQHNDKKHARRPQLNREVAAQLASTEFARVADLLDRLTPDQWTTQTECPGWDVRAMAGHMLGMIQLLASLPELAGQQFTARRRIARNGGLLVDALTGLQVENNAALSTSELVDTVRTLSPKAARNRRRAPGIVRNHPLDDEEFGWWTYGYLFDVILTRDPFMHRIDISRAIGVPMTATAEHEGVIVNDVVAEWAQRHDRPFTLELTGPAGGRWIEGDGESLVLDPFEFCRILAGRAPGAGLLATRVPF</sequence>
<organism evidence="3 4">
    <name type="scientific">Gordonia defluvii</name>
    <dbReference type="NCBI Taxonomy" id="283718"/>
    <lineage>
        <taxon>Bacteria</taxon>
        <taxon>Bacillati</taxon>
        <taxon>Actinomycetota</taxon>
        <taxon>Actinomycetes</taxon>
        <taxon>Mycobacteriales</taxon>
        <taxon>Gordoniaceae</taxon>
        <taxon>Gordonia</taxon>
    </lineage>
</organism>
<proteinExistence type="predicted"/>
<evidence type="ECO:0000256" key="1">
    <source>
        <dbReference type="SAM" id="MobiDB-lite"/>
    </source>
</evidence>
<dbReference type="Pfam" id="PF11716">
    <property type="entry name" value="MDMPI_N"/>
    <property type="match status" value="1"/>
</dbReference>
<dbReference type="EMBL" id="BAAAVS010000023">
    <property type="protein sequence ID" value="GAA3036822.1"/>
    <property type="molecule type" value="Genomic_DNA"/>
</dbReference>
<dbReference type="InterPro" id="IPR017517">
    <property type="entry name" value="Maleyloyr_isom"/>
</dbReference>
<name>A0ABP6LAQ2_9ACTN</name>
<gene>
    <name evidence="3" type="ORF">GCM10010528_16880</name>
</gene>
<dbReference type="Proteomes" id="UP001501035">
    <property type="component" value="Unassembled WGS sequence"/>
</dbReference>
<reference evidence="4" key="1">
    <citation type="journal article" date="2019" name="Int. J. Syst. Evol. Microbiol.">
        <title>The Global Catalogue of Microorganisms (GCM) 10K type strain sequencing project: providing services to taxonomists for standard genome sequencing and annotation.</title>
        <authorList>
            <consortium name="The Broad Institute Genomics Platform"/>
            <consortium name="The Broad Institute Genome Sequencing Center for Infectious Disease"/>
            <person name="Wu L."/>
            <person name="Ma J."/>
        </authorList>
    </citation>
    <scope>NUCLEOTIDE SEQUENCE [LARGE SCALE GENOMIC DNA]</scope>
    <source>
        <strain evidence="4">JCM 14234</strain>
    </source>
</reference>